<protein>
    <submittedName>
        <fullName evidence="2">Uncharacterized protein</fullName>
    </submittedName>
</protein>
<dbReference type="SUPFAM" id="SSF57184">
    <property type="entry name" value="Growth factor receptor domain"/>
    <property type="match status" value="1"/>
</dbReference>
<reference evidence="2 3" key="1">
    <citation type="journal article" date="2021" name="MBio">
        <title>A New Model Trypanosomatid, Novymonas esmeraldas: Genomic Perception of Its 'Candidatus Pandoraea novymonadis' Endosymbiont.</title>
        <authorList>
            <person name="Zakharova A."/>
            <person name="Saura A."/>
            <person name="Butenko A."/>
            <person name="Podesvova L."/>
            <person name="Warmusova S."/>
            <person name="Kostygov A.Y."/>
            <person name="Nenarokova A."/>
            <person name="Lukes J."/>
            <person name="Opperdoes F.R."/>
            <person name="Yurchenko V."/>
        </authorList>
    </citation>
    <scope>NUCLEOTIDE SEQUENCE [LARGE SCALE GENOMIC DNA]</scope>
    <source>
        <strain evidence="2 3">E262AT.01</strain>
    </source>
</reference>
<dbReference type="PANTHER" id="PTHR23275">
    <property type="entry name" value="CABRIOLET.-RELATED"/>
    <property type="match status" value="1"/>
</dbReference>
<name>A0AAW0EX35_9TRYP</name>
<sequence length="181" mass="18892">MRSSTYRVCALLLAAISLSVALAAVCNVDGCTNCLFGYCITCESGYYSKGGKCAPCPTQNCRQCAIAGRCSSCKQGYDLSYFGAAASGSYVSVYGECVPASAARTCTDPRCTTCIAGWCAMCQDGFYPKDGVCVTCPTTNCVKCAIMGRCIQCAPGYNLAYASAGIDSVTISRYGECTARS</sequence>
<dbReference type="Proteomes" id="UP001430356">
    <property type="component" value="Unassembled WGS sequence"/>
</dbReference>
<dbReference type="AlphaFoldDB" id="A0AAW0EX35"/>
<evidence type="ECO:0000313" key="3">
    <source>
        <dbReference type="Proteomes" id="UP001430356"/>
    </source>
</evidence>
<dbReference type="PANTHER" id="PTHR23275:SF100">
    <property type="entry name" value="EGF-LIKE DOMAIN-CONTAINING PROTEIN"/>
    <property type="match status" value="1"/>
</dbReference>
<keyword evidence="3" id="KW-1185">Reference proteome</keyword>
<gene>
    <name evidence="2" type="ORF">NESM_000796800</name>
</gene>
<evidence type="ECO:0000256" key="1">
    <source>
        <dbReference type="SAM" id="SignalP"/>
    </source>
</evidence>
<comment type="caution">
    <text evidence="2">The sequence shown here is derived from an EMBL/GenBank/DDBJ whole genome shotgun (WGS) entry which is preliminary data.</text>
</comment>
<accession>A0AAW0EX35</accession>
<dbReference type="InterPro" id="IPR009030">
    <property type="entry name" value="Growth_fac_rcpt_cys_sf"/>
</dbReference>
<dbReference type="EMBL" id="JAECZO010000146">
    <property type="protein sequence ID" value="KAK7198375.1"/>
    <property type="molecule type" value="Genomic_DNA"/>
</dbReference>
<dbReference type="Gene3D" id="2.10.220.10">
    <property type="entry name" value="Hormone Receptor, Insulin-like Growth Factor Receptor 1, Chain A, domain 2"/>
    <property type="match status" value="1"/>
</dbReference>
<proteinExistence type="predicted"/>
<organism evidence="2 3">
    <name type="scientific">Novymonas esmeraldas</name>
    <dbReference type="NCBI Taxonomy" id="1808958"/>
    <lineage>
        <taxon>Eukaryota</taxon>
        <taxon>Discoba</taxon>
        <taxon>Euglenozoa</taxon>
        <taxon>Kinetoplastea</taxon>
        <taxon>Metakinetoplastina</taxon>
        <taxon>Trypanosomatida</taxon>
        <taxon>Trypanosomatidae</taxon>
        <taxon>Novymonas</taxon>
    </lineage>
</organism>
<dbReference type="InterPro" id="IPR052798">
    <property type="entry name" value="Giardia_VSA"/>
</dbReference>
<evidence type="ECO:0000313" key="2">
    <source>
        <dbReference type="EMBL" id="KAK7198375.1"/>
    </source>
</evidence>
<feature type="chain" id="PRO_5043855474" evidence="1">
    <location>
        <begin position="24"/>
        <end position="181"/>
    </location>
</feature>
<feature type="signal peptide" evidence="1">
    <location>
        <begin position="1"/>
        <end position="23"/>
    </location>
</feature>
<keyword evidence="1" id="KW-0732">Signal</keyword>